<evidence type="ECO:0000256" key="1">
    <source>
        <dbReference type="SAM" id="Phobius"/>
    </source>
</evidence>
<protein>
    <submittedName>
        <fullName evidence="5">Sensor</fullName>
    </submittedName>
</protein>
<sequence length="305" mass="34664">MNLIDEQATQWLIKLHSGATTDAQLAEFKLWLQASNQHVEAFRKAETLWRMTRYAEALLPSPKTTKPANSMKVIYSTAALFLLGLLVLFSTVSPGPQQYEEVIYSTAVAQVQTFTLPDNTEVTLGADSKISVWYEDTQRNVRLIKGEALFNVIPDKQRPFITRTEDATITVLGTQFDVQRMPHHTRVTVGQGKVAVSNNKQIVNLTKGQKVTLNNDKVHDVTAFAPEHFAQWQRKRFTFTKQPLQDLISVLNRYNRIPVKIASPQLKNLKITAAFSIEQSQQLLESLSRQYQFELKESPTEISLF</sequence>
<dbReference type="PIRSF" id="PIRSF018266">
    <property type="entry name" value="FecR"/>
    <property type="match status" value="1"/>
</dbReference>
<proteinExistence type="predicted"/>
<organism evidence="5 6">
    <name type="scientific">Bowmanella pacifica</name>
    <dbReference type="NCBI Taxonomy" id="502051"/>
    <lineage>
        <taxon>Bacteria</taxon>
        <taxon>Pseudomonadati</taxon>
        <taxon>Pseudomonadota</taxon>
        <taxon>Gammaproteobacteria</taxon>
        <taxon>Alteromonadales</taxon>
        <taxon>Alteromonadaceae</taxon>
        <taxon>Bowmanella</taxon>
    </lineage>
</organism>
<keyword evidence="1" id="KW-0812">Transmembrane</keyword>
<dbReference type="Gene3D" id="2.60.120.1440">
    <property type="match status" value="1"/>
</dbReference>
<dbReference type="EMBL" id="BMLS01000002">
    <property type="protein sequence ID" value="GGO68892.1"/>
    <property type="molecule type" value="Genomic_DNA"/>
</dbReference>
<evidence type="ECO:0000313" key="6">
    <source>
        <dbReference type="Proteomes" id="UP000606935"/>
    </source>
</evidence>
<feature type="domain" description="FecR protein" evidence="2">
    <location>
        <begin position="104"/>
        <end position="194"/>
    </location>
</feature>
<feature type="domain" description="Protein FecR C-terminal" evidence="4">
    <location>
        <begin position="236"/>
        <end position="297"/>
    </location>
</feature>
<dbReference type="InterPro" id="IPR032508">
    <property type="entry name" value="FecR_C"/>
</dbReference>
<dbReference type="AlphaFoldDB" id="A0A918DIK0"/>
<dbReference type="InterPro" id="IPR006860">
    <property type="entry name" value="FecR"/>
</dbReference>
<keyword evidence="1" id="KW-0472">Membrane</keyword>
<dbReference type="RefSeq" id="WP_188693687.1">
    <property type="nucleotide sequence ID" value="NZ_BMLS01000002.1"/>
</dbReference>
<comment type="caution">
    <text evidence="5">The sequence shown here is derived from an EMBL/GenBank/DDBJ whole genome shotgun (WGS) entry which is preliminary data.</text>
</comment>
<dbReference type="PANTHER" id="PTHR30273">
    <property type="entry name" value="PERIPLASMIC SIGNAL SENSOR AND SIGMA FACTOR ACTIVATOR FECR-RELATED"/>
    <property type="match status" value="1"/>
</dbReference>
<dbReference type="InterPro" id="IPR032623">
    <property type="entry name" value="FecR_N"/>
</dbReference>
<feature type="transmembrane region" description="Helical" evidence="1">
    <location>
        <begin position="73"/>
        <end position="92"/>
    </location>
</feature>
<dbReference type="Gene3D" id="3.55.50.30">
    <property type="match status" value="1"/>
</dbReference>
<evidence type="ECO:0000259" key="2">
    <source>
        <dbReference type="Pfam" id="PF04773"/>
    </source>
</evidence>
<gene>
    <name evidence="5" type="ORF">GCM10010982_18890</name>
</gene>
<feature type="domain" description="FecR N-terminal" evidence="3">
    <location>
        <begin position="6"/>
        <end position="48"/>
    </location>
</feature>
<evidence type="ECO:0000259" key="4">
    <source>
        <dbReference type="Pfam" id="PF16344"/>
    </source>
</evidence>
<evidence type="ECO:0000259" key="3">
    <source>
        <dbReference type="Pfam" id="PF16220"/>
    </source>
</evidence>
<dbReference type="GO" id="GO:0016989">
    <property type="term" value="F:sigma factor antagonist activity"/>
    <property type="evidence" value="ECO:0007669"/>
    <property type="project" value="TreeGrafter"/>
</dbReference>
<reference evidence="5" key="1">
    <citation type="journal article" date="2014" name="Int. J. Syst. Evol. Microbiol.">
        <title>Complete genome sequence of Corynebacterium casei LMG S-19264T (=DSM 44701T), isolated from a smear-ripened cheese.</title>
        <authorList>
            <consortium name="US DOE Joint Genome Institute (JGI-PGF)"/>
            <person name="Walter F."/>
            <person name="Albersmeier A."/>
            <person name="Kalinowski J."/>
            <person name="Ruckert C."/>
        </authorList>
    </citation>
    <scope>NUCLEOTIDE SEQUENCE</scope>
    <source>
        <strain evidence="5">CGMCC 1.7086</strain>
    </source>
</reference>
<accession>A0A918DIK0</accession>
<dbReference type="InterPro" id="IPR012373">
    <property type="entry name" value="Ferrdict_sens_TM"/>
</dbReference>
<name>A0A918DIK0_9ALTE</name>
<dbReference type="Pfam" id="PF16220">
    <property type="entry name" value="DUF4880"/>
    <property type="match status" value="1"/>
</dbReference>
<evidence type="ECO:0000313" key="5">
    <source>
        <dbReference type="EMBL" id="GGO68892.1"/>
    </source>
</evidence>
<dbReference type="Proteomes" id="UP000606935">
    <property type="component" value="Unassembled WGS sequence"/>
</dbReference>
<dbReference type="Pfam" id="PF16344">
    <property type="entry name" value="FecR_C"/>
    <property type="match status" value="1"/>
</dbReference>
<dbReference type="PANTHER" id="PTHR30273:SF2">
    <property type="entry name" value="PROTEIN FECR"/>
    <property type="match status" value="1"/>
</dbReference>
<keyword evidence="1" id="KW-1133">Transmembrane helix</keyword>
<dbReference type="Pfam" id="PF04773">
    <property type="entry name" value="FecR"/>
    <property type="match status" value="1"/>
</dbReference>
<keyword evidence="6" id="KW-1185">Reference proteome</keyword>
<reference evidence="5" key="2">
    <citation type="submission" date="2020-09" db="EMBL/GenBank/DDBJ databases">
        <authorList>
            <person name="Sun Q."/>
            <person name="Zhou Y."/>
        </authorList>
    </citation>
    <scope>NUCLEOTIDE SEQUENCE</scope>
    <source>
        <strain evidence="5">CGMCC 1.7086</strain>
    </source>
</reference>